<dbReference type="Pfam" id="PF13469">
    <property type="entry name" value="Sulfotransfer_3"/>
    <property type="match status" value="1"/>
</dbReference>
<dbReference type="Proteomes" id="UP000494115">
    <property type="component" value="Unassembled WGS sequence"/>
</dbReference>
<keyword evidence="2" id="KW-0802">TPR repeat</keyword>
<reference evidence="3 4" key="1">
    <citation type="submission" date="2020-04" db="EMBL/GenBank/DDBJ databases">
        <authorList>
            <person name="De Canck E."/>
        </authorList>
    </citation>
    <scope>NUCLEOTIDE SEQUENCE [LARGE SCALE GENOMIC DNA]</scope>
    <source>
        <strain evidence="3 4">LMG 28138</strain>
    </source>
</reference>
<dbReference type="RefSeq" id="WP_175104308.1">
    <property type="nucleotide sequence ID" value="NZ_CADIKM010000005.1"/>
</dbReference>
<dbReference type="GO" id="GO:0008476">
    <property type="term" value="F:protein-tyrosine sulfotransferase activity"/>
    <property type="evidence" value="ECO:0007669"/>
    <property type="project" value="InterPro"/>
</dbReference>
<accession>A0A6S7CMW0</accession>
<feature type="repeat" description="TPR" evidence="2">
    <location>
        <begin position="78"/>
        <end position="111"/>
    </location>
</feature>
<dbReference type="SUPFAM" id="SSF52540">
    <property type="entry name" value="P-loop containing nucleoside triphosphate hydrolases"/>
    <property type="match status" value="1"/>
</dbReference>
<dbReference type="InterPro" id="IPR019734">
    <property type="entry name" value="TPR_rpt"/>
</dbReference>
<name>A0A6S7CMW0_9BURK</name>
<keyword evidence="4" id="KW-1185">Reference proteome</keyword>
<proteinExistence type="predicted"/>
<feature type="repeat" description="TPR" evidence="2">
    <location>
        <begin position="44"/>
        <end position="77"/>
    </location>
</feature>
<dbReference type="SMART" id="SM00028">
    <property type="entry name" value="TPR"/>
    <property type="match status" value="3"/>
</dbReference>
<keyword evidence="1" id="KW-0808">Transferase</keyword>
<evidence type="ECO:0000256" key="1">
    <source>
        <dbReference type="ARBA" id="ARBA00022679"/>
    </source>
</evidence>
<evidence type="ECO:0000256" key="2">
    <source>
        <dbReference type="PROSITE-ProRule" id="PRU00339"/>
    </source>
</evidence>
<sequence length="479" mass="53465">MKTDLRLLAAQKLFERGNGFANAASNREALAFYRGAVALKADDADIHVELGRAFEAISHPEDAIGCYREALIRDPGRLQVINYLGNALHAVGRFSEAKLAYQSAIELAPTTGAYYRNLVQCGGMAEGDPYLLAMKYLVQQTDALRLDDLVHLHFGLGMALTEQGEYEPGFDHLLEGNRLQRGRVDYDEAWTLSGFELTRQNITAELLEHKHGAGNPSTAPIFIVGMPRSGSTLVEQILASHPDVIAGGELRDFPGAMAQVLGNGQTMAEFKPQSIVAEIASVPASQWLALGTEYVRRVDSALSTGAPYRRSIDKMLMNFSYIGFIRLALPNARIIHTRRAPVETCLSCFSRFFINVPFSYDLRELGRYYREYDTQMAHWRNVLPEGALLEVHYEDIVEDLEQQARRIVAYSGLEWNDACMNFHKTRRTVRTASSIQVRQPVYKTSLEAWRPAEEHMQPLLDGLGPELAAYTHARTAPGT</sequence>
<dbReference type="Gene3D" id="1.25.40.10">
    <property type="entry name" value="Tetratricopeptide repeat domain"/>
    <property type="match status" value="1"/>
</dbReference>
<evidence type="ECO:0000313" key="4">
    <source>
        <dbReference type="Proteomes" id="UP000494115"/>
    </source>
</evidence>
<evidence type="ECO:0000313" key="3">
    <source>
        <dbReference type="EMBL" id="CAB3783819.1"/>
    </source>
</evidence>
<dbReference type="PANTHER" id="PTHR12788">
    <property type="entry name" value="PROTEIN-TYROSINE SULFOTRANSFERASE 2"/>
    <property type="match status" value="1"/>
</dbReference>
<dbReference type="EMBL" id="CADIKM010000005">
    <property type="protein sequence ID" value="CAB3783819.1"/>
    <property type="molecule type" value="Genomic_DNA"/>
</dbReference>
<dbReference type="AlphaFoldDB" id="A0A6S7CMW0"/>
<dbReference type="Gene3D" id="3.40.50.300">
    <property type="entry name" value="P-loop containing nucleotide triphosphate hydrolases"/>
    <property type="match status" value="1"/>
</dbReference>
<dbReference type="SUPFAM" id="SSF48452">
    <property type="entry name" value="TPR-like"/>
    <property type="match status" value="1"/>
</dbReference>
<dbReference type="InterPro" id="IPR027417">
    <property type="entry name" value="P-loop_NTPase"/>
</dbReference>
<dbReference type="InterPro" id="IPR011990">
    <property type="entry name" value="TPR-like_helical_dom_sf"/>
</dbReference>
<dbReference type="PROSITE" id="PS50005">
    <property type="entry name" value="TPR"/>
    <property type="match status" value="2"/>
</dbReference>
<dbReference type="PANTHER" id="PTHR12788:SF10">
    <property type="entry name" value="PROTEIN-TYROSINE SULFOTRANSFERASE"/>
    <property type="match status" value="1"/>
</dbReference>
<gene>
    <name evidence="3" type="ORF">LMG28138_01716</name>
</gene>
<protein>
    <submittedName>
        <fullName evidence="3">Uncharacterized protein</fullName>
    </submittedName>
</protein>
<organism evidence="3 4">
    <name type="scientific">Pararobbsia alpina</name>
    <dbReference type="NCBI Taxonomy" id="621374"/>
    <lineage>
        <taxon>Bacteria</taxon>
        <taxon>Pseudomonadati</taxon>
        <taxon>Pseudomonadota</taxon>
        <taxon>Betaproteobacteria</taxon>
        <taxon>Burkholderiales</taxon>
        <taxon>Burkholderiaceae</taxon>
        <taxon>Pararobbsia</taxon>
    </lineage>
</organism>
<dbReference type="InterPro" id="IPR026634">
    <property type="entry name" value="TPST-like"/>
</dbReference>